<evidence type="ECO:0000313" key="1">
    <source>
        <dbReference type="EMBL" id="CAH9064562.1"/>
    </source>
</evidence>
<dbReference type="RefSeq" id="WP_261626914.1">
    <property type="nucleotide sequence ID" value="NZ_CAMAPC010000018.1"/>
</dbReference>
<evidence type="ECO:0008006" key="3">
    <source>
        <dbReference type="Google" id="ProtNLM"/>
    </source>
</evidence>
<proteinExistence type="predicted"/>
<reference evidence="1" key="1">
    <citation type="submission" date="2022-07" db="EMBL/GenBank/DDBJ databases">
        <authorList>
            <person name="Criscuolo A."/>
        </authorList>
    </citation>
    <scope>NUCLEOTIDE SEQUENCE</scope>
    <source>
        <strain evidence="1">CIP111854</strain>
    </source>
</reference>
<dbReference type="Proteomes" id="UP001152467">
    <property type="component" value="Unassembled WGS sequence"/>
</dbReference>
<dbReference type="AlphaFoldDB" id="A0A9W4R2R2"/>
<accession>A0A9W4R2R2</accession>
<organism evidence="1 2">
    <name type="scientific">Pseudoalteromonas holothuriae</name>
    <dbReference type="NCBI Taxonomy" id="2963714"/>
    <lineage>
        <taxon>Bacteria</taxon>
        <taxon>Pseudomonadati</taxon>
        <taxon>Pseudomonadota</taxon>
        <taxon>Gammaproteobacteria</taxon>
        <taxon>Alteromonadales</taxon>
        <taxon>Pseudoalteromonadaceae</taxon>
        <taxon>Pseudoalteromonas</taxon>
    </lineage>
</organism>
<evidence type="ECO:0000313" key="2">
    <source>
        <dbReference type="Proteomes" id="UP001152467"/>
    </source>
</evidence>
<gene>
    <name evidence="1" type="ORF">PSECIP111854_03482</name>
</gene>
<comment type="caution">
    <text evidence="1">The sequence shown here is derived from an EMBL/GenBank/DDBJ whole genome shotgun (WGS) entry which is preliminary data.</text>
</comment>
<name>A0A9W4R2R2_9GAMM</name>
<dbReference type="EMBL" id="CAMAPC010000018">
    <property type="protein sequence ID" value="CAH9064562.1"/>
    <property type="molecule type" value="Genomic_DNA"/>
</dbReference>
<protein>
    <recommendedName>
        <fullName evidence="3">Orphan protein</fullName>
    </recommendedName>
</protein>
<sequence length="121" mass="13519">MELSENTPLNLPLFLLNDQIEQRDIKSPDLTLEVILDETLLAHLCQNPSADENISINLQSYQLKAEQVVYDNIPGGEHQAQLLLNHGPILSAVVSVDDEHVFISPPIEMMPTFDLGEEEDS</sequence>
<keyword evidence="2" id="KW-1185">Reference proteome</keyword>